<gene>
    <name evidence="1" type="ORF">L210DRAFT_3631682</name>
</gene>
<evidence type="ECO:0000313" key="1">
    <source>
        <dbReference type="EMBL" id="KAF8437677.1"/>
    </source>
</evidence>
<reference evidence="1" key="2">
    <citation type="journal article" date="2020" name="Nat. Commun.">
        <title>Large-scale genome sequencing of mycorrhizal fungi provides insights into the early evolution of symbiotic traits.</title>
        <authorList>
            <person name="Miyauchi S."/>
            <person name="Kiss E."/>
            <person name="Kuo A."/>
            <person name="Drula E."/>
            <person name="Kohler A."/>
            <person name="Sanchez-Garcia M."/>
            <person name="Morin E."/>
            <person name="Andreopoulos B."/>
            <person name="Barry K.W."/>
            <person name="Bonito G."/>
            <person name="Buee M."/>
            <person name="Carver A."/>
            <person name="Chen C."/>
            <person name="Cichocki N."/>
            <person name="Clum A."/>
            <person name="Culley D."/>
            <person name="Crous P.W."/>
            <person name="Fauchery L."/>
            <person name="Girlanda M."/>
            <person name="Hayes R.D."/>
            <person name="Keri Z."/>
            <person name="LaButti K."/>
            <person name="Lipzen A."/>
            <person name="Lombard V."/>
            <person name="Magnuson J."/>
            <person name="Maillard F."/>
            <person name="Murat C."/>
            <person name="Nolan M."/>
            <person name="Ohm R.A."/>
            <person name="Pangilinan J."/>
            <person name="Pereira M.F."/>
            <person name="Perotto S."/>
            <person name="Peter M."/>
            <person name="Pfister S."/>
            <person name="Riley R."/>
            <person name="Sitrit Y."/>
            <person name="Stielow J.B."/>
            <person name="Szollosi G."/>
            <person name="Zifcakova L."/>
            <person name="Stursova M."/>
            <person name="Spatafora J.W."/>
            <person name="Tedersoo L."/>
            <person name="Vaario L.M."/>
            <person name="Yamada A."/>
            <person name="Yan M."/>
            <person name="Wang P."/>
            <person name="Xu J."/>
            <person name="Bruns T."/>
            <person name="Baldrian P."/>
            <person name="Vilgalys R."/>
            <person name="Dunand C."/>
            <person name="Henrissat B."/>
            <person name="Grigoriev I.V."/>
            <person name="Hibbett D."/>
            <person name="Nagy L.G."/>
            <person name="Martin F.M."/>
        </authorList>
    </citation>
    <scope>NUCLEOTIDE SEQUENCE</scope>
    <source>
        <strain evidence="1">BED1</strain>
    </source>
</reference>
<reference evidence="1" key="1">
    <citation type="submission" date="2019-10" db="EMBL/GenBank/DDBJ databases">
        <authorList>
            <consortium name="DOE Joint Genome Institute"/>
            <person name="Kuo A."/>
            <person name="Miyauchi S."/>
            <person name="Kiss E."/>
            <person name="Drula E."/>
            <person name="Kohler A."/>
            <person name="Sanchez-Garcia M."/>
            <person name="Andreopoulos B."/>
            <person name="Barry K.W."/>
            <person name="Bonito G."/>
            <person name="Buee M."/>
            <person name="Carver A."/>
            <person name="Chen C."/>
            <person name="Cichocki N."/>
            <person name="Clum A."/>
            <person name="Culley D."/>
            <person name="Crous P.W."/>
            <person name="Fauchery L."/>
            <person name="Girlanda M."/>
            <person name="Hayes R."/>
            <person name="Keri Z."/>
            <person name="LaButti K."/>
            <person name="Lipzen A."/>
            <person name="Lombard V."/>
            <person name="Magnuson J."/>
            <person name="Maillard F."/>
            <person name="Morin E."/>
            <person name="Murat C."/>
            <person name="Nolan M."/>
            <person name="Ohm R."/>
            <person name="Pangilinan J."/>
            <person name="Pereira M."/>
            <person name="Perotto S."/>
            <person name="Peter M."/>
            <person name="Riley R."/>
            <person name="Sitrit Y."/>
            <person name="Stielow B."/>
            <person name="Szollosi G."/>
            <person name="Zifcakova L."/>
            <person name="Stursova M."/>
            <person name="Spatafora J.W."/>
            <person name="Tedersoo L."/>
            <person name="Vaario L.-M."/>
            <person name="Yamada A."/>
            <person name="Yan M."/>
            <person name="Wang P."/>
            <person name="Xu J."/>
            <person name="Bruns T."/>
            <person name="Baldrian P."/>
            <person name="Vilgalys R."/>
            <person name="Henrissat B."/>
            <person name="Grigoriev I.V."/>
            <person name="Hibbett D."/>
            <person name="Nagy L.G."/>
            <person name="Martin F.M."/>
        </authorList>
    </citation>
    <scope>NUCLEOTIDE SEQUENCE</scope>
    <source>
        <strain evidence="1">BED1</strain>
    </source>
</reference>
<protein>
    <submittedName>
        <fullName evidence="1">Uncharacterized protein</fullName>
    </submittedName>
</protein>
<dbReference type="Proteomes" id="UP001194468">
    <property type="component" value="Unassembled WGS sequence"/>
</dbReference>
<proteinExistence type="predicted"/>
<dbReference type="EMBL" id="WHUW01000018">
    <property type="protein sequence ID" value="KAF8437677.1"/>
    <property type="molecule type" value="Genomic_DNA"/>
</dbReference>
<comment type="caution">
    <text evidence="1">The sequence shown here is derived from an EMBL/GenBank/DDBJ whole genome shotgun (WGS) entry which is preliminary data.</text>
</comment>
<dbReference type="AlphaFoldDB" id="A0AAD4BRD6"/>
<accession>A0AAD4BRD6</accession>
<name>A0AAD4BRD6_BOLED</name>
<keyword evidence="2" id="KW-1185">Reference proteome</keyword>
<organism evidence="1 2">
    <name type="scientific">Boletus edulis BED1</name>
    <dbReference type="NCBI Taxonomy" id="1328754"/>
    <lineage>
        <taxon>Eukaryota</taxon>
        <taxon>Fungi</taxon>
        <taxon>Dikarya</taxon>
        <taxon>Basidiomycota</taxon>
        <taxon>Agaricomycotina</taxon>
        <taxon>Agaricomycetes</taxon>
        <taxon>Agaricomycetidae</taxon>
        <taxon>Boletales</taxon>
        <taxon>Boletineae</taxon>
        <taxon>Boletaceae</taxon>
        <taxon>Boletoideae</taxon>
        <taxon>Boletus</taxon>
    </lineage>
</organism>
<sequence length="190" mass="20432">MDFHDMPKYGRSPHRSNVAILPLAGHYAACISNTNCMLLAKVCKGKPAIRGDSLTAVSIVTDGPAAGLAIRGEVEQQRREEFRAKAGSASPRAWTPRVVSVVMHPSVTILFRPTKGQICSCPTLRPQRSVLMYTMIAASSDGMPLFDPPINLDHDGLSSLAGHHVFPEIARIKNSHTFAAGTSLVSGNMK</sequence>
<evidence type="ECO:0000313" key="2">
    <source>
        <dbReference type="Proteomes" id="UP001194468"/>
    </source>
</evidence>